<dbReference type="GO" id="GO:0043546">
    <property type="term" value="F:molybdopterin cofactor binding"/>
    <property type="evidence" value="ECO:0007669"/>
    <property type="project" value="InterPro"/>
</dbReference>
<dbReference type="SUPFAM" id="SSF53706">
    <property type="entry name" value="Formate dehydrogenase/DMSO reductase, domains 1-3"/>
    <property type="match status" value="1"/>
</dbReference>
<evidence type="ECO:0000256" key="6">
    <source>
        <dbReference type="ARBA" id="ARBA00022729"/>
    </source>
</evidence>
<feature type="domain" description="Molybdopterin oxidoreductase" evidence="16">
    <location>
        <begin position="1"/>
        <end position="331"/>
    </location>
</feature>
<evidence type="ECO:0000256" key="15">
    <source>
        <dbReference type="ARBA" id="ARBA00067026"/>
    </source>
</evidence>
<keyword evidence="3" id="KW-0004">4Fe-4S</keyword>
<dbReference type="GO" id="GO:0022904">
    <property type="term" value="P:respiratory electron transport chain"/>
    <property type="evidence" value="ECO:0007669"/>
    <property type="project" value="TreeGrafter"/>
</dbReference>
<comment type="cofactor">
    <cofactor evidence="2">
        <name>[4Fe-4S] cluster</name>
        <dbReference type="ChEBI" id="CHEBI:49883"/>
    </cofactor>
</comment>
<name>A0A1L3GJ94_SYNAC</name>
<dbReference type="InterPro" id="IPR041925">
    <property type="entry name" value="CT_Formate-Dh_H"/>
</dbReference>
<keyword evidence="11" id="KW-0411">Iron-sulfur</keyword>
<dbReference type="Gene3D" id="3.40.228.10">
    <property type="entry name" value="Dimethylsulfoxide Reductase, domain 2"/>
    <property type="match status" value="1"/>
</dbReference>
<keyword evidence="6" id="KW-0732">Signal</keyword>
<dbReference type="PROSITE" id="PS00490">
    <property type="entry name" value="MOLYBDOPTERIN_PROK_2"/>
    <property type="match status" value="1"/>
</dbReference>
<dbReference type="InterPro" id="IPR006657">
    <property type="entry name" value="MoPterin_dinucl-bd_dom"/>
</dbReference>
<evidence type="ECO:0000313" key="18">
    <source>
        <dbReference type="EMBL" id="APG25981.1"/>
    </source>
</evidence>
<keyword evidence="8" id="KW-0813">Transport</keyword>
<dbReference type="Pfam" id="PF00384">
    <property type="entry name" value="Molybdopterin"/>
    <property type="match status" value="1"/>
</dbReference>
<keyword evidence="8" id="KW-0249">Electron transport</keyword>
<dbReference type="Gene3D" id="3.40.50.740">
    <property type="match status" value="1"/>
</dbReference>
<evidence type="ECO:0000256" key="4">
    <source>
        <dbReference type="ARBA" id="ARBA00022505"/>
    </source>
</evidence>
<keyword evidence="4" id="KW-0500">Molybdenum</keyword>
<dbReference type="InterPro" id="IPR050123">
    <property type="entry name" value="Prok_molybdopt-oxidoreductase"/>
</dbReference>
<reference evidence="18 19" key="1">
    <citation type="journal article" date="2017" name="Genome Announc.">
        <title>Complete Genome Sequences of Two Acetylene-Fermenting Pelobacter acetylenicus Strains.</title>
        <authorList>
            <person name="Sutton J.M."/>
            <person name="Baesman S.M."/>
            <person name="Fierst J.L."/>
            <person name="Poret-Peterson A.T."/>
            <person name="Oremland R.S."/>
            <person name="Dunlap D.S."/>
            <person name="Akob D.M."/>
        </authorList>
    </citation>
    <scope>NUCLEOTIDE SEQUENCE [LARGE SCALE GENOMIC DNA]</scope>
    <source>
        <strain evidence="18 19">DSM 3247</strain>
    </source>
</reference>
<evidence type="ECO:0000256" key="1">
    <source>
        <dbReference type="ARBA" id="ARBA00001942"/>
    </source>
</evidence>
<dbReference type="InterPro" id="IPR006656">
    <property type="entry name" value="Mopterin_OxRdtase"/>
</dbReference>
<proteinExistence type="predicted"/>
<keyword evidence="9" id="KW-0560">Oxidoreductase</keyword>
<evidence type="ECO:0000259" key="17">
    <source>
        <dbReference type="Pfam" id="PF01568"/>
    </source>
</evidence>
<dbReference type="Proteomes" id="UP000182264">
    <property type="component" value="Chromosome"/>
</dbReference>
<dbReference type="FunFam" id="2.40.40.20:FF:000005">
    <property type="entry name" value="Periplasmic nitrate reductase"/>
    <property type="match status" value="1"/>
</dbReference>
<evidence type="ECO:0000256" key="12">
    <source>
        <dbReference type="ARBA" id="ARBA00023063"/>
    </source>
</evidence>
<dbReference type="PANTHER" id="PTHR43105:SF14">
    <property type="entry name" value="FORMATE DEHYDROGENASE H"/>
    <property type="match status" value="1"/>
</dbReference>
<dbReference type="AlphaFoldDB" id="A0A1L3GJ94"/>
<evidence type="ECO:0000256" key="5">
    <source>
        <dbReference type="ARBA" id="ARBA00022723"/>
    </source>
</evidence>
<dbReference type="GO" id="GO:0016020">
    <property type="term" value="C:membrane"/>
    <property type="evidence" value="ECO:0007669"/>
    <property type="project" value="TreeGrafter"/>
</dbReference>
<evidence type="ECO:0000256" key="11">
    <source>
        <dbReference type="ARBA" id="ARBA00023014"/>
    </source>
</evidence>
<evidence type="ECO:0000256" key="9">
    <source>
        <dbReference type="ARBA" id="ARBA00023002"/>
    </source>
</evidence>
<protein>
    <recommendedName>
        <fullName evidence="15">nitrate reductase (cytochrome)</fullName>
        <ecNumber evidence="15">1.9.6.1</ecNumber>
    </recommendedName>
</protein>
<keyword evidence="5" id="KW-0479">Metal-binding</keyword>
<dbReference type="GO" id="GO:0046872">
    <property type="term" value="F:metal ion binding"/>
    <property type="evidence" value="ECO:0007669"/>
    <property type="project" value="UniProtKB-KW"/>
</dbReference>
<evidence type="ECO:0000256" key="8">
    <source>
        <dbReference type="ARBA" id="ARBA00022982"/>
    </source>
</evidence>
<evidence type="ECO:0000313" key="19">
    <source>
        <dbReference type="Proteomes" id="UP000182264"/>
    </source>
</evidence>
<accession>A0A1L3GJ94</accession>
<dbReference type="GO" id="GO:0008863">
    <property type="term" value="F:formate dehydrogenase (NAD+) activity"/>
    <property type="evidence" value="ECO:0007669"/>
    <property type="project" value="InterPro"/>
</dbReference>
<keyword evidence="7" id="KW-0574">Periplasm</keyword>
<organism evidence="18 19">
    <name type="scientific">Syntrophotalea acetylenica</name>
    <name type="common">Pelobacter acetylenicus</name>
    <dbReference type="NCBI Taxonomy" id="29542"/>
    <lineage>
        <taxon>Bacteria</taxon>
        <taxon>Pseudomonadati</taxon>
        <taxon>Thermodesulfobacteriota</taxon>
        <taxon>Desulfuromonadia</taxon>
        <taxon>Desulfuromonadales</taxon>
        <taxon>Syntrophotaleaceae</taxon>
        <taxon>Syntrophotalea</taxon>
    </lineage>
</organism>
<sequence>MTNSINELIDSNVIFISGSNTTENHPVIGAKIRQAKAKGAKIIVVDPRNIDIAADADVFLQVNPGTNIALANAMMNYIISEGLDAAEYVKERTEGFDELVATVADYTPEKAAEICGVSAEDIKKAARIYAEGEKASIVYCMGVTQHSTGTEGVMSMANLAMLCGNIGIESGGVNPLRGQNNVQGACDMGALPGTYPAYQSVANADVKAKFEKAWGVALSDKVGLTLTEIVHGAGHGDIKFLYIMGENPMVSDPDLTHVEEALKNTGFLVVQDIFLTETAQLADVVLPAATFAEKDGTFSNTERRVQMVRKAINPIGDCKPDWQILSEVLKRLGIGKNYASPEDVFAEIREVTPSYAGISYDRLNELGSLQWPCPTEDHAGTKFLHVGKFARGLGLFKPAAFKPSAELPDDEYPVIMTTGRVLYHYHTRTMTGKVDGLNAMSPESFVEINPEAARKLSIAEGDKVKISTRRGSIVAKAKVTPKLKENVIFIPFHFAEGAANVLTNPVVDPIAKIPEYKSCAAKLEKVAWDWSEEADGIR</sequence>
<keyword evidence="19" id="KW-1185">Reference proteome</keyword>
<dbReference type="GO" id="GO:0015942">
    <property type="term" value="P:formate metabolic process"/>
    <property type="evidence" value="ECO:0007669"/>
    <property type="project" value="InterPro"/>
</dbReference>
<dbReference type="CDD" id="cd02790">
    <property type="entry name" value="MopB_CT_Formate-Dh_H"/>
    <property type="match status" value="1"/>
</dbReference>
<evidence type="ECO:0000256" key="14">
    <source>
        <dbReference type="ARBA" id="ARBA00055000"/>
    </source>
</evidence>
<dbReference type="GO" id="GO:0051539">
    <property type="term" value="F:4 iron, 4 sulfur cluster binding"/>
    <property type="evidence" value="ECO:0007669"/>
    <property type="project" value="UniProtKB-KW"/>
</dbReference>
<dbReference type="PANTHER" id="PTHR43105">
    <property type="entry name" value="RESPIRATORY NITRATE REDUCTASE"/>
    <property type="match status" value="1"/>
</dbReference>
<dbReference type="InterPro" id="IPR009010">
    <property type="entry name" value="Asp_de-COase-like_dom_sf"/>
</dbReference>
<dbReference type="STRING" id="29542.A6070_07945"/>
<dbReference type="NCBIfam" id="TIGR01591">
    <property type="entry name" value="Fdh-alpha"/>
    <property type="match status" value="1"/>
</dbReference>
<evidence type="ECO:0000256" key="3">
    <source>
        <dbReference type="ARBA" id="ARBA00022485"/>
    </source>
</evidence>
<feature type="domain" description="Molybdopterin dinucleotide-binding" evidence="17">
    <location>
        <begin position="415"/>
        <end position="520"/>
    </location>
</feature>
<comment type="function">
    <text evidence="14">Catalytic subunit of the periplasmic nitrate reductase complex NapAB. Receives electrons from NapB and catalyzes the reduction of nitrate to nitrite.</text>
</comment>
<evidence type="ECO:0000256" key="2">
    <source>
        <dbReference type="ARBA" id="ARBA00001966"/>
    </source>
</evidence>
<evidence type="ECO:0000259" key="16">
    <source>
        <dbReference type="Pfam" id="PF00384"/>
    </source>
</evidence>
<keyword evidence="12" id="KW-0534">Nitrate assimilation</keyword>
<dbReference type="GO" id="GO:0050140">
    <property type="term" value="F:nitrate reductase (cytochrome) activity"/>
    <property type="evidence" value="ECO:0007669"/>
    <property type="project" value="UniProtKB-EC"/>
</dbReference>
<evidence type="ECO:0000256" key="10">
    <source>
        <dbReference type="ARBA" id="ARBA00023004"/>
    </source>
</evidence>
<dbReference type="Gene3D" id="2.40.40.20">
    <property type="match status" value="1"/>
</dbReference>
<dbReference type="EC" id="1.9.6.1" evidence="15"/>
<dbReference type="Pfam" id="PF01568">
    <property type="entry name" value="Molydop_binding"/>
    <property type="match status" value="1"/>
</dbReference>
<dbReference type="InterPro" id="IPR006655">
    <property type="entry name" value="Mopterin_OxRdtase_prok_CS"/>
</dbReference>
<dbReference type="GO" id="GO:0003954">
    <property type="term" value="F:NADH dehydrogenase activity"/>
    <property type="evidence" value="ECO:0007669"/>
    <property type="project" value="TreeGrafter"/>
</dbReference>
<dbReference type="InterPro" id="IPR006478">
    <property type="entry name" value="Formate_DH_asu"/>
</dbReference>
<dbReference type="SUPFAM" id="SSF50692">
    <property type="entry name" value="ADC-like"/>
    <property type="match status" value="1"/>
</dbReference>
<evidence type="ECO:0000256" key="7">
    <source>
        <dbReference type="ARBA" id="ARBA00022764"/>
    </source>
</evidence>
<gene>
    <name evidence="18" type="ORF">A7E75_13920</name>
</gene>
<comment type="catalytic activity">
    <reaction evidence="13">
        <text>2 Fe(II)-[cytochrome] + nitrate + 2 H(+) = 2 Fe(III)-[cytochrome] + nitrite + H2O</text>
        <dbReference type="Rhea" id="RHEA:12909"/>
        <dbReference type="Rhea" id="RHEA-COMP:11777"/>
        <dbReference type="Rhea" id="RHEA-COMP:11778"/>
        <dbReference type="ChEBI" id="CHEBI:15377"/>
        <dbReference type="ChEBI" id="CHEBI:15378"/>
        <dbReference type="ChEBI" id="CHEBI:16301"/>
        <dbReference type="ChEBI" id="CHEBI:17632"/>
        <dbReference type="ChEBI" id="CHEBI:29033"/>
        <dbReference type="ChEBI" id="CHEBI:29034"/>
        <dbReference type="EC" id="1.9.6.1"/>
    </reaction>
</comment>
<dbReference type="KEGG" id="pace:A6070_07945"/>
<keyword evidence="10" id="KW-0408">Iron</keyword>
<dbReference type="GO" id="GO:0042128">
    <property type="term" value="P:nitrate assimilation"/>
    <property type="evidence" value="ECO:0007669"/>
    <property type="project" value="UniProtKB-KW"/>
</dbReference>
<dbReference type="EMBL" id="CP015518">
    <property type="protein sequence ID" value="APG25981.1"/>
    <property type="molecule type" value="Genomic_DNA"/>
</dbReference>
<comment type="cofactor">
    <cofactor evidence="1">
        <name>Mo-bis(molybdopterin guanine dinucleotide)</name>
        <dbReference type="ChEBI" id="CHEBI:60539"/>
    </cofactor>
</comment>
<evidence type="ECO:0000256" key="13">
    <source>
        <dbReference type="ARBA" id="ARBA00052176"/>
    </source>
</evidence>